<name>A0ABU4T3B2_9PSEU</name>
<accession>A0ABU4T3B2</accession>
<organism evidence="1 2">
    <name type="scientific">Lentzea miocenica</name>
    <dbReference type="NCBI Taxonomy" id="3095431"/>
    <lineage>
        <taxon>Bacteria</taxon>
        <taxon>Bacillati</taxon>
        <taxon>Actinomycetota</taxon>
        <taxon>Actinomycetes</taxon>
        <taxon>Pseudonocardiales</taxon>
        <taxon>Pseudonocardiaceae</taxon>
        <taxon>Lentzea</taxon>
    </lineage>
</organism>
<dbReference type="RefSeq" id="WP_319967691.1">
    <property type="nucleotide sequence ID" value="NZ_JAXAVW010000016.1"/>
</dbReference>
<evidence type="ECO:0000313" key="2">
    <source>
        <dbReference type="Proteomes" id="UP001285521"/>
    </source>
</evidence>
<proteinExistence type="predicted"/>
<dbReference type="Proteomes" id="UP001285521">
    <property type="component" value="Unassembled WGS sequence"/>
</dbReference>
<evidence type="ECO:0000313" key="1">
    <source>
        <dbReference type="EMBL" id="MDX8032656.1"/>
    </source>
</evidence>
<reference evidence="1 2" key="1">
    <citation type="submission" date="2023-11" db="EMBL/GenBank/DDBJ databases">
        <title>Lentzea sokolovensis, sp. nov., Lentzea kristufkii, sp. nov., and Lentzea miocenensis, sp. nov., rare actinobacteria from Sokolov Coal Basin, Miocene lacustrine sediment, Czech Republic.</title>
        <authorList>
            <person name="Lara A."/>
            <person name="Kotroba L."/>
            <person name="Nouioui I."/>
            <person name="Neumann-Schaal M."/>
            <person name="Mast Y."/>
            <person name="Chronakova A."/>
        </authorList>
    </citation>
    <scope>NUCLEOTIDE SEQUENCE [LARGE SCALE GENOMIC DNA]</scope>
    <source>
        <strain evidence="1 2">BCCO 10_0856</strain>
    </source>
</reference>
<keyword evidence="2" id="KW-1185">Reference proteome</keyword>
<evidence type="ECO:0008006" key="3">
    <source>
        <dbReference type="Google" id="ProtNLM"/>
    </source>
</evidence>
<comment type="caution">
    <text evidence="1">The sequence shown here is derived from an EMBL/GenBank/DDBJ whole genome shotgun (WGS) entry which is preliminary data.</text>
</comment>
<reference evidence="1 2" key="2">
    <citation type="submission" date="2023-11" db="EMBL/GenBank/DDBJ databases">
        <authorList>
            <person name="Lara A.C."/>
            <person name="Chronakova A."/>
        </authorList>
    </citation>
    <scope>NUCLEOTIDE SEQUENCE [LARGE SCALE GENOMIC DNA]</scope>
    <source>
        <strain evidence="1 2">BCCO 10_0856</strain>
    </source>
</reference>
<dbReference type="EMBL" id="JAXAVW010000016">
    <property type="protein sequence ID" value="MDX8032656.1"/>
    <property type="molecule type" value="Genomic_DNA"/>
</dbReference>
<gene>
    <name evidence="1" type="ORF">SK803_20775</name>
</gene>
<protein>
    <recommendedName>
        <fullName evidence="3">Secreted protein</fullName>
    </recommendedName>
</protein>
<sequence length="77" mass="8550">MASAQPPRLRGGFRYLTVFLSMSGWVDLTGVSLSFTPACQAVYRAWSRAHLRLRTAEVTHLPKSPNSTFGALPQLWS</sequence>